<dbReference type="OrthoDB" id="2454545at2"/>
<sequence>MEYYSLQHLLENTEVCLMNRETGDKYDTWSTEVEIDLTSLGIRAEHFEITQFDIDIVHNKERDTTFFINATPYGTDDYEIYLWFNDILGPRLMDMFLRTIHEFVREKQSLAESFMSDDDWTND</sequence>
<gene>
    <name evidence="1" type="ORF">QI30_16510</name>
</gene>
<keyword evidence="2" id="KW-1185">Reference proteome</keyword>
<accession>A0A433RPS1</accession>
<dbReference type="Proteomes" id="UP000288623">
    <property type="component" value="Unassembled WGS sequence"/>
</dbReference>
<dbReference type="AlphaFoldDB" id="A0A433RPS1"/>
<name>A0A433RPS1_9BACL</name>
<proteinExistence type="predicted"/>
<evidence type="ECO:0000313" key="1">
    <source>
        <dbReference type="EMBL" id="RUS52375.1"/>
    </source>
</evidence>
<dbReference type="EMBL" id="JTFC01000042">
    <property type="protein sequence ID" value="RUS52375.1"/>
    <property type="molecule type" value="Genomic_DNA"/>
</dbReference>
<protein>
    <submittedName>
        <fullName evidence="1">Uncharacterized protein</fullName>
    </submittedName>
</protein>
<comment type="caution">
    <text evidence="1">The sequence shown here is derived from an EMBL/GenBank/DDBJ whole genome shotgun (WGS) entry which is preliminary data.</text>
</comment>
<reference evidence="1 2" key="1">
    <citation type="submission" date="2014-11" db="EMBL/GenBank/DDBJ databases">
        <title>Genome sequence and analysis of novel Kurthia sp.</title>
        <authorList>
            <person name="Lawson J.N."/>
            <person name="Gonzalez J.E."/>
            <person name="Rinauldi L."/>
            <person name="Xuan Z."/>
            <person name="Firman A."/>
            <person name="Shaddox L."/>
            <person name="Trudeau A."/>
            <person name="Shah S."/>
            <person name="Reiman D."/>
        </authorList>
    </citation>
    <scope>NUCLEOTIDE SEQUENCE [LARGE SCALE GENOMIC DNA]</scope>
    <source>
        <strain evidence="1 2">3B1D</strain>
    </source>
</reference>
<dbReference type="RefSeq" id="WP_126991701.1">
    <property type="nucleotide sequence ID" value="NZ_JTFC01000042.1"/>
</dbReference>
<evidence type="ECO:0000313" key="2">
    <source>
        <dbReference type="Proteomes" id="UP000288623"/>
    </source>
</evidence>
<organism evidence="1 2">
    <name type="scientific">Candidatus Kurthia intestinigallinarum</name>
    <dbReference type="NCBI Taxonomy" id="1562256"/>
    <lineage>
        <taxon>Bacteria</taxon>
        <taxon>Bacillati</taxon>
        <taxon>Bacillota</taxon>
        <taxon>Bacilli</taxon>
        <taxon>Bacillales</taxon>
        <taxon>Caryophanaceae</taxon>
        <taxon>Kurthia</taxon>
    </lineage>
</organism>